<dbReference type="EnsemblPlants" id="PNT70118">
    <property type="protein sequence ID" value="PNT70118"/>
    <property type="gene ID" value="BRADI_2g06006v3"/>
</dbReference>
<gene>
    <name evidence="1" type="ORF">BRADI_2g06006v3</name>
</gene>
<keyword evidence="3" id="KW-1185">Reference proteome</keyword>
<evidence type="ECO:0000313" key="3">
    <source>
        <dbReference type="Proteomes" id="UP000008810"/>
    </source>
</evidence>
<evidence type="ECO:0000313" key="2">
    <source>
        <dbReference type="EnsemblPlants" id="PNT70118"/>
    </source>
</evidence>
<dbReference type="OrthoDB" id="1925033at2759"/>
<reference evidence="2" key="3">
    <citation type="submission" date="2018-08" db="UniProtKB">
        <authorList>
            <consortium name="EnsemblPlants"/>
        </authorList>
    </citation>
    <scope>IDENTIFICATION</scope>
    <source>
        <strain evidence="2">cv. Bd21</strain>
    </source>
</reference>
<name>A0A2K2D763_BRADI</name>
<reference evidence="1" key="2">
    <citation type="submission" date="2017-06" db="EMBL/GenBank/DDBJ databases">
        <title>WGS assembly of Brachypodium distachyon.</title>
        <authorList>
            <consortium name="The International Brachypodium Initiative"/>
            <person name="Lucas S."/>
            <person name="Harmon-Smith M."/>
            <person name="Lail K."/>
            <person name="Tice H."/>
            <person name="Grimwood J."/>
            <person name="Bruce D."/>
            <person name="Barry K."/>
            <person name="Shu S."/>
            <person name="Lindquist E."/>
            <person name="Wang M."/>
            <person name="Pitluck S."/>
            <person name="Vogel J.P."/>
            <person name="Garvin D.F."/>
            <person name="Mockler T.C."/>
            <person name="Schmutz J."/>
            <person name="Rokhsar D."/>
            <person name="Bevan M.W."/>
        </authorList>
    </citation>
    <scope>NUCLEOTIDE SEQUENCE</scope>
    <source>
        <strain evidence="1">Bd21</strain>
    </source>
</reference>
<proteinExistence type="predicted"/>
<dbReference type="Gramene" id="PNT70118">
    <property type="protein sequence ID" value="PNT70118"/>
    <property type="gene ID" value="BRADI_2g06006v3"/>
</dbReference>
<dbReference type="Proteomes" id="UP000008810">
    <property type="component" value="Chromosome 2"/>
</dbReference>
<dbReference type="EMBL" id="CM000881">
    <property type="protein sequence ID" value="PNT70118.1"/>
    <property type="molecule type" value="Genomic_DNA"/>
</dbReference>
<reference evidence="1 2" key="1">
    <citation type="journal article" date="2010" name="Nature">
        <title>Genome sequencing and analysis of the model grass Brachypodium distachyon.</title>
        <authorList>
            <consortium name="International Brachypodium Initiative"/>
        </authorList>
    </citation>
    <scope>NUCLEOTIDE SEQUENCE [LARGE SCALE GENOMIC DNA]</scope>
    <source>
        <strain evidence="1 2">Bd21</strain>
    </source>
</reference>
<organism evidence="1">
    <name type="scientific">Brachypodium distachyon</name>
    <name type="common">Purple false brome</name>
    <name type="synonym">Trachynia distachya</name>
    <dbReference type="NCBI Taxonomy" id="15368"/>
    <lineage>
        <taxon>Eukaryota</taxon>
        <taxon>Viridiplantae</taxon>
        <taxon>Streptophyta</taxon>
        <taxon>Embryophyta</taxon>
        <taxon>Tracheophyta</taxon>
        <taxon>Spermatophyta</taxon>
        <taxon>Magnoliopsida</taxon>
        <taxon>Liliopsida</taxon>
        <taxon>Poales</taxon>
        <taxon>Poaceae</taxon>
        <taxon>BOP clade</taxon>
        <taxon>Pooideae</taxon>
        <taxon>Stipodae</taxon>
        <taxon>Brachypodieae</taxon>
        <taxon>Brachypodium</taxon>
    </lineage>
</organism>
<accession>A0A2K2D763</accession>
<dbReference type="InParanoid" id="A0A2K2D763"/>
<sequence length="55" mass="6351">MADLQDVIEKEAQGQALAEEVPEMSFEELLTQEKDTAFWRSVCLNSWCDHTCRMS</sequence>
<protein>
    <submittedName>
        <fullName evidence="1 2">Uncharacterized protein</fullName>
    </submittedName>
</protein>
<dbReference type="AlphaFoldDB" id="A0A2K2D763"/>
<evidence type="ECO:0000313" key="1">
    <source>
        <dbReference type="EMBL" id="PNT70118.1"/>
    </source>
</evidence>